<dbReference type="PRINTS" id="PR00463">
    <property type="entry name" value="EP450I"/>
</dbReference>
<dbReference type="InterPro" id="IPR036396">
    <property type="entry name" value="Cyt_P450_sf"/>
</dbReference>
<dbReference type="SUPFAM" id="SSF48264">
    <property type="entry name" value="Cytochrome P450"/>
    <property type="match status" value="1"/>
</dbReference>
<gene>
    <name evidence="10" type="ORF">F0562_014518</name>
</gene>
<dbReference type="GO" id="GO:0016709">
    <property type="term" value="F:oxidoreductase activity, acting on paired donors, with incorporation or reduction of molecular oxygen, NAD(P)H as one donor, and incorporation of one atom of oxygen"/>
    <property type="evidence" value="ECO:0007669"/>
    <property type="project" value="TreeGrafter"/>
</dbReference>
<evidence type="ECO:0000313" key="11">
    <source>
        <dbReference type="Proteomes" id="UP000325577"/>
    </source>
</evidence>
<dbReference type="InterPro" id="IPR002401">
    <property type="entry name" value="Cyt_P450_E_grp-I"/>
</dbReference>
<dbReference type="PROSITE" id="PS00316">
    <property type="entry name" value="THAUMATIN_1"/>
    <property type="match status" value="1"/>
</dbReference>
<protein>
    <submittedName>
        <fullName evidence="10">Uncharacterized protein</fullName>
    </submittedName>
</protein>
<dbReference type="EMBL" id="CM018049">
    <property type="protein sequence ID" value="KAA8520262.1"/>
    <property type="molecule type" value="Genomic_DNA"/>
</dbReference>
<dbReference type="PANTHER" id="PTHR24298:SF59">
    <property type="entry name" value="CYTOCHROME P450, FAMILY 705, SUBFAMILY A, POLYPEPTIDE 25-RELATED"/>
    <property type="match status" value="1"/>
</dbReference>
<dbReference type="PRINTS" id="PR00385">
    <property type="entry name" value="P450"/>
</dbReference>
<dbReference type="Gene3D" id="1.10.630.10">
    <property type="entry name" value="Cytochrome P450"/>
    <property type="match status" value="1"/>
</dbReference>
<dbReference type="AlphaFoldDB" id="A0A5J4ZS45"/>
<comment type="cofactor">
    <cofactor evidence="7">
        <name>heme</name>
        <dbReference type="ChEBI" id="CHEBI:30413"/>
    </cofactor>
</comment>
<evidence type="ECO:0000256" key="8">
    <source>
        <dbReference type="RuleBase" id="RU000461"/>
    </source>
</evidence>
<organism evidence="10 11">
    <name type="scientific">Nyssa sinensis</name>
    <dbReference type="NCBI Taxonomy" id="561372"/>
    <lineage>
        <taxon>Eukaryota</taxon>
        <taxon>Viridiplantae</taxon>
        <taxon>Streptophyta</taxon>
        <taxon>Embryophyta</taxon>
        <taxon>Tracheophyta</taxon>
        <taxon>Spermatophyta</taxon>
        <taxon>Magnoliopsida</taxon>
        <taxon>eudicotyledons</taxon>
        <taxon>Gunneridae</taxon>
        <taxon>Pentapetalae</taxon>
        <taxon>asterids</taxon>
        <taxon>Cornales</taxon>
        <taxon>Nyssaceae</taxon>
        <taxon>Nyssa</taxon>
    </lineage>
</organism>
<evidence type="ECO:0000256" key="9">
    <source>
        <dbReference type="SAM" id="Phobius"/>
    </source>
</evidence>
<accession>A0A5J4ZS45</accession>
<evidence type="ECO:0000256" key="5">
    <source>
        <dbReference type="ARBA" id="ARBA00023002"/>
    </source>
</evidence>
<dbReference type="InterPro" id="IPR017972">
    <property type="entry name" value="Cyt_P450_CS"/>
</dbReference>
<keyword evidence="11" id="KW-1185">Reference proteome</keyword>
<dbReference type="InterPro" id="IPR051103">
    <property type="entry name" value="Plant_metabolite_P450s"/>
</dbReference>
<feature type="transmembrane region" description="Helical" evidence="9">
    <location>
        <begin position="7"/>
        <end position="28"/>
    </location>
</feature>
<dbReference type="PROSITE" id="PS00086">
    <property type="entry name" value="CYTOCHROME_P450"/>
    <property type="match status" value="1"/>
</dbReference>
<dbReference type="GO" id="GO:0005506">
    <property type="term" value="F:iron ion binding"/>
    <property type="evidence" value="ECO:0007669"/>
    <property type="project" value="InterPro"/>
</dbReference>
<dbReference type="OrthoDB" id="1470350at2759"/>
<keyword evidence="7 8" id="KW-0349">Heme</keyword>
<evidence type="ECO:0000256" key="4">
    <source>
        <dbReference type="ARBA" id="ARBA00022989"/>
    </source>
</evidence>
<dbReference type="FunFam" id="2.60.110.10:FF:000004">
    <property type="entry name" value="THAUMATIN-LIKE PROTEIN 1"/>
    <property type="match status" value="1"/>
</dbReference>
<feature type="binding site" description="axial binding residue" evidence="7">
    <location>
        <position position="414"/>
    </location>
    <ligand>
        <name>heme</name>
        <dbReference type="ChEBI" id="CHEBI:30413"/>
    </ligand>
    <ligandPart>
        <name>Fe</name>
        <dbReference type="ChEBI" id="CHEBI:18248"/>
    </ligandPart>
</feature>
<evidence type="ECO:0000256" key="7">
    <source>
        <dbReference type="PIRSR" id="PIRSR602401-1"/>
    </source>
</evidence>
<dbReference type="GO" id="GO:0020037">
    <property type="term" value="F:heme binding"/>
    <property type="evidence" value="ECO:0007669"/>
    <property type="project" value="InterPro"/>
</dbReference>
<keyword evidence="5 8" id="KW-0560">Oxidoreductase</keyword>
<sequence length="661" mass="73657">MAIIVELPYYLLFFILWLISILLVRSFLNKLTTPTNRLRLPPSPPSLPVIGHLHHLTPNLHKSFHNLCTQYGPLLYLRFGASRCLLVSSASIATEIFKTLDLAFASRPQFAFSDKLPYGSSGFVTAPYGDYWRFMKNLCVTELLGTRQLERSRSSAAKNCIVFCRNCLSGQVKRRCSNNDDEAEKCRELVKESLKIATKFFFGDVFGPLKWLGFWVYGKQAVEVTRRYDDLLERILKEHEEERKSGDLMDILLEVYQDENAEDLFIASTETSAQAMQWTIAELVNHPHVFQKVREEIELVVGKSRLVEESDIPSPPYLQAVVKEALRLYPPGPVTTRECRQHRKIQGFDILEKTAVAINLYAIMRDPELWDDPDEFRPERFVVSSKEQEHLDHENEAKGQSFNFVPFGAGRRGCPGTLVAFSLMNSAVAAMVQCFDWKVGRDGDGAKVDMKAGIGMSLGMAHPLVLLPLRRMAFWHLFVLVFSFSGADATNFTLQNRCKATIWPGILAGAGIPQLMNGGLELKPGQTININAPKRWSGRFWGRSECFFDQSGKGSCTTGDCGGGALECAGAGGVPPATLAEFTLDSPLDFYDISLVDGYNIPLSITPFGGSGECKRVRCLSDMNRRCPSGLQVISSGRVVACKSACLAFDKPEYCCTGGLQ</sequence>
<evidence type="ECO:0000256" key="6">
    <source>
        <dbReference type="ARBA" id="ARBA00023136"/>
    </source>
</evidence>
<dbReference type="InterPro" id="IPR037176">
    <property type="entry name" value="Osmotin/thaumatin-like_sf"/>
</dbReference>
<dbReference type="Pfam" id="PF00067">
    <property type="entry name" value="p450"/>
    <property type="match status" value="2"/>
</dbReference>
<dbReference type="CDD" id="cd09218">
    <property type="entry name" value="TLP-PA"/>
    <property type="match status" value="1"/>
</dbReference>
<dbReference type="PROSITE" id="PS51367">
    <property type="entry name" value="THAUMATIN_2"/>
    <property type="match status" value="1"/>
</dbReference>
<dbReference type="Pfam" id="PF00314">
    <property type="entry name" value="Thaumatin"/>
    <property type="match status" value="1"/>
</dbReference>
<comment type="similarity">
    <text evidence="8">Belongs to the cytochrome P450 family.</text>
</comment>
<dbReference type="InterPro" id="IPR001938">
    <property type="entry name" value="Thaumatin"/>
</dbReference>
<keyword evidence="3 7" id="KW-0479">Metal-binding</keyword>
<evidence type="ECO:0000256" key="3">
    <source>
        <dbReference type="ARBA" id="ARBA00022723"/>
    </source>
</evidence>
<evidence type="ECO:0000313" key="10">
    <source>
        <dbReference type="EMBL" id="KAA8520262.1"/>
    </source>
</evidence>
<keyword evidence="2 9" id="KW-0812">Transmembrane</keyword>
<dbReference type="SUPFAM" id="SSF49870">
    <property type="entry name" value="Osmotin, thaumatin-like protein"/>
    <property type="match status" value="1"/>
</dbReference>
<proteinExistence type="inferred from homology"/>
<keyword evidence="7 8" id="KW-0408">Iron</keyword>
<comment type="subcellular location">
    <subcellularLocation>
        <location evidence="1">Membrane</location>
        <topology evidence="1">Single-pass membrane protein</topology>
    </subcellularLocation>
</comment>
<dbReference type="SMART" id="SM00205">
    <property type="entry name" value="THN"/>
    <property type="match status" value="1"/>
</dbReference>
<dbReference type="Gene3D" id="2.60.110.10">
    <property type="entry name" value="Thaumatin"/>
    <property type="match status" value="1"/>
</dbReference>
<dbReference type="GO" id="GO:0016020">
    <property type="term" value="C:membrane"/>
    <property type="evidence" value="ECO:0007669"/>
    <property type="project" value="UniProtKB-SubCell"/>
</dbReference>
<dbReference type="InterPro" id="IPR001128">
    <property type="entry name" value="Cyt_P450"/>
</dbReference>
<evidence type="ECO:0000256" key="2">
    <source>
        <dbReference type="ARBA" id="ARBA00022692"/>
    </source>
</evidence>
<name>A0A5J4ZS45_9ASTE</name>
<dbReference type="PANTHER" id="PTHR24298">
    <property type="entry name" value="FLAVONOID 3'-MONOOXYGENASE-RELATED"/>
    <property type="match status" value="1"/>
</dbReference>
<keyword evidence="6 9" id="KW-0472">Membrane</keyword>
<evidence type="ECO:0000256" key="1">
    <source>
        <dbReference type="ARBA" id="ARBA00004167"/>
    </source>
</evidence>
<keyword evidence="8" id="KW-0503">Monooxygenase</keyword>
<dbReference type="Proteomes" id="UP000325577">
    <property type="component" value="Linkage Group LG6"/>
</dbReference>
<keyword evidence="4 9" id="KW-1133">Transmembrane helix</keyword>
<dbReference type="InterPro" id="IPR017949">
    <property type="entry name" value="Thaumatin_CS"/>
</dbReference>
<reference evidence="10 11" key="1">
    <citation type="submission" date="2019-09" db="EMBL/GenBank/DDBJ databases">
        <title>A chromosome-level genome assembly of the Chinese tupelo Nyssa sinensis.</title>
        <authorList>
            <person name="Yang X."/>
            <person name="Kang M."/>
            <person name="Yang Y."/>
            <person name="Xiong H."/>
            <person name="Wang M."/>
            <person name="Zhang Z."/>
            <person name="Wang Z."/>
            <person name="Wu H."/>
            <person name="Ma T."/>
            <person name="Liu J."/>
            <person name="Xi Z."/>
        </authorList>
    </citation>
    <scope>NUCLEOTIDE SEQUENCE [LARGE SCALE GENOMIC DNA]</scope>
    <source>
        <strain evidence="10">J267</strain>
        <tissue evidence="10">Leaf</tissue>
    </source>
</reference>